<dbReference type="RefSeq" id="WP_006980564.1">
    <property type="nucleotide sequence ID" value="NZ_ABVL01000009.1"/>
</dbReference>
<dbReference type="InParanoid" id="B4D2V1"/>
<dbReference type="EMBL" id="ABVL01000009">
    <property type="protein sequence ID" value="EDY19062.1"/>
    <property type="molecule type" value="Genomic_DNA"/>
</dbReference>
<keyword evidence="4" id="KW-1185">Reference proteome</keyword>
<evidence type="ECO:0000259" key="2">
    <source>
        <dbReference type="Pfam" id="PF00582"/>
    </source>
</evidence>
<gene>
    <name evidence="3" type="ORF">CfE428DRAFT_3239</name>
</gene>
<reference evidence="3 4" key="1">
    <citation type="journal article" date="2011" name="J. Bacteriol.">
        <title>Genome sequence of Chthoniobacter flavus Ellin428, an aerobic heterotrophic soil bacterium.</title>
        <authorList>
            <person name="Kant R."/>
            <person name="van Passel M.W."/>
            <person name="Palva A."/>
            <person name="Lucas S."/>
            <person name="Lapidus A."/>
            <person name="Glavina Del Rio T."/>
            <person name="Dalin E."/>
            <person name="Tice H."/>
            <person name="Bruce D."/>
            <person name="Goodwin L."/>
            <person name="Pitluck S."/>
            <person name="Larimer F.W."/>
            <person name="Land M.L."/>
            <person name="Hauser L."/>
            <person name="Sangwan P."/>
            <person name="de Vos W.M."/>
            <person name="Janssen P.H."/>
            <person name="Smidt H."/>
        </authorList>
    </citation>
    <scope>NUCLEOTIDE SEQUENCE [LARGE SCALE GENOMIC DNA]</scope>
    <source>
        <strain evidence="3 4">Ellin428</strain>
    </source>
</reference>
<accession>B4D2V1</accession>
<dbReference type="Gene3D" id="3.40.50.620">
    <property type="entry name" value="HUPs"/>
    <property type="match status" value="1"/>
</dbReference>
<dbReference type="InterPro" id="IPR006016">
    <property type="entry name" value="UspA"/>
</dbReference>
<dbReference type="Pfam" id="PF00582">
    <property type="entry name" value="Usp"/>
    <property type="match status" value="1"/>
</dbReference>
<organism evidence="3 4">
    <name type="scientific">Chthoniobacter flavus Ellin428</name>
    <dbReference type="NCBI Taxonomy" id="497964"/>
    <lineage>
        <taxon>Bacteria</taxon>
        <taxon>Pseudomonadati</taxon>
        <taxon>Verrucomicrobiota</taxon>
        <taxon>Spartobacteria</taxon>
        <taxon>Chthoniobacterales</taxon>
        <taxon>Chthoniobacteraceae</taxon>
        <taxon>Chthoniobacter</taxon>
    </lineage>
</organism>
<sequence>MNPQSVINEPIPAPPSSSGLTGDAVSKSVQVKNILVPVDFSELSLKSLHYAIPLARQFGAKITLLYVVEPLTYSPEFPSWMVLPPDPAVEMRKELSDLRKARIPEDIDVDIAVYDDFVPSGVIEAARSSCADLIVITTHGRTGLHRLLDGSACEKIVRLAPCPVLALREPEREFV</sequence>
<protein>
    <submittedName>
        <fullName evidence="3">UspA domain protein</fullName>
    </submittedName>
</protein>
<dbReference type="CDD" id="cd00293">
    <property type="entry name" value="USP-like"/>
    <property type="match status" value="1"/>
</dbReference>
<comment type="caution">
    <text evidence="3">The sequence shown here is derived from an EMBL/GenBank/DDBJ whole genome shotgun (WGS) entry which is preliminary data.</text>
</comment>
<dbReference type="InterPro" id="IPR006015">
    <property type="entry name" value="Universal_stress_UspA"/>
</dbReference>
<evidence type="ECO:0000313" key="4">
    <source>
        <dbReference type="Proteomes" id="UP000005824"/>
    </source>
</evidence>
<dbReference type="PANTHER" id="PTHR46268">
    <property type="entry name" value="STRESS RESPONSE PROTEIN NHAX"/>
    <property type="match status" value="1"/>
</dbReference>
<dbReference type="STRING" id="497964.CfE428DRAFT_3239"/>
<dbReference type="InterPro" id="IPR014729">
    <property type="entry name" value="Rossmann-like_a/b/a_fold"/>
</dbReference>
<dbReference type="eggNOG" id="COG0589">
    <property type="taxonomic scope" value="Bacteria"/>
</dbReference>
<evidence type="ECO:0000313" key="3">
    <source>
        <dbReference type="EMBL" id="EDY19062.1"/>
    </source>
</evidence>
<feature type="domain" description="UspA" evidence="2">
    <location>
        <begin position="32"/>
        <end position="168"/>
    </location>
</feature>
<dbReference type="PANTHER" id="PTHR46268:SF6">
    <property type="entry name" value="UNIVERSAL STRESS PROTEIN UP12"/>
    <property type="match status" value="1"/>
</dbReference>
<dbReference type="AlphaFoldDB" id="B4D2V1"/>
<dbReference type="SUPFAM" id="SSF52402">
    <property type="entry name" value="Adenine nucleotide alpha hydrolases-like"/>
    <property type="match status" value="1"/>
</dbReference>
<evidence type="ECO:0000256" key="1">
    <source>
        <dbReference type="ARBA" id="ARBA00008791"/>
    </source>
</evidence>
<name>B4D2V1_9BACT</name>
<dbReference type="Proteomes" id="UP000005824">
    <property type="component" value="Unassembled WGS sequence"/>
</dbReference>
<dbReference type="PRINTS" id="PR01438">
    <property type="entry name" value="UNVRSLSTRESS"/>
</dbReference>
<proteinExistence type="inferred from homology"/>
<comment type="similarity">
    <text evidence="1">Belongs to the universal stress protein A family.</text>
</comment>